<dbReference type="InterPro" id="IPR016181">
    <property type="entry name" value="Acyl_CoA_acyltransferase"/>
</dbReference>
<dbReference type="Gene3D" id="3.40.630.30">
    <property type="match status" value="1"/>
</dbReference>
<dbReference type="OrthoDB" id="164800at2"/>
<gene>
    <name evidence="2" type="ORF">LX16_3298</name>
</gene>
<dbReference type="Pfam" id="PF00583">
    <property type="entry name" value="Acetyltransf_1"/>
    <property type="match status" value="1"/>
</dbReference>
<keyword evidence="3" id="KW-1185">Reference proteome</keyword>
<accession>A0A562V3Q9</accession>
<evidence type="ECO:0000313" key="2">
    <source>
        <dbReference type="EMBL" id="TWJ12539.1"/>
    </source>
</evidence>
<feature type="domain" description="N-acetyltransferase" evidence="1">
    <location>
        <begin position="134"/>
        <end position="273"/>
    </location>
</feature>
<evidence type="ECO:0000313" key="3">
    <source>
        <dbReference type="Proteomes" id="UP000321617"/>
    </source>
</evidence>
<dbReference type="InterPro" id="IPR000182">
    <property type="entry name" value="GNAT_dom"/>
</dbReference>
<protein>
    <recommendedName>
        <fullName evidence="1">N-acetyltransferase domain-containing protein</fullName>
    </recommendedName>
</protein>
<sequence>MNDVTTQEAGRAVALRAAYDAQIRTRMTVHDPERETVETVGPIRRKTVAGARGYITYRDLDGLSGDDLDSFIAAQRDHYAAIGASVEWKYHSYDLPEDLPERLTAAGFVAEQPETLALGEAADLAIAPRTPEGATLREISAPADLERVRLLEEAVWNTDHGWLPEALAAEISSDTDPVVVIAAEHGEDLVCAAWIRFHNGTEFAGLWGGSTMPEWRGRGVYRAVVARRAQLALARGFGMLQVDSSPDSAPILERLGMVPVATTVPYVWRPSTEVAGG</sequence>
<name>A0A562V3Q9_9ACTN</name>
<dbReference type="AlphaFoldDB" id="A0A562V3Q9"/>
<proteinExistence type="predicted"/>
<dbReference type="GO" id="GO:0016747">
    <property type="term" value="F:acyltransferase activity, transferring groups other than amino-acyl groups"/>
    <property type="evidence" value="ECO:0007669"/>
    <property type="project" value="InterPro"/>
</dbReference>
<dbReference type="RefSeq" id="WP_147139747.1">
    <property type="nucleotide sequence ID" value="NZ_BAABIJ010000002.1"/>
</dbReference>
<reference evidence="2 3" key="1">
    <citation type="journal article" date="2013" name="Stand. Genomic Sci.">
        <title>Genomic Encyclopedia of Type Strains, Phase I: The one thousand microbial genomes (KMG-I) project.</title>
        <authorList>
            <person name="Kyrpides N.C."/>
            <person name="Woyke T."/>
            <person name="Eisen J.A."/>
            <person name="Garrity G."/>
            <person name="Lilburn T.G."/>
            <person name="Beck B.J."/>
            <person name="Whitman W.B."/>
            <person name="Hugenholtz P."/>
            <person name="Klenk H.P."/>
        </authorList>
    </citation>
    <scope>NUCLEOTIDE SEQUENCE [LARGE SCALE GENOMIC DNA]</scope>
    <source>
        <strain evidence="2 3">DSM 45044</strain>
    </source>
</reference>
<comment type="caution">
    <text evidence="2">The sequence shown here is derived from an EMBL/GenBank/DDBJ whole genome shotgun (WGS) entry which is preliminary data.</text>
</comment>
<dbReference type="PROSITE" id="PS51186">
    <property type="entry name" value="GNAT"/>
    <property type="match status" value="1"/>
</dbReference>
<dbReference type="EMBL" id="VLLL01000006">
    <property type="protein sequence ID" value="TWJ12539.1"/>
    <property type="molecule type" value="Genomic_DNA"/>
</dbReference>
<organism evidence="2 3">
    <name type="scientific">Stackebrandtia albiflava</name>
    <dbReference type="NCBI Taxonomy" id="406432"/>
    <lineage>
        <taxon>Bacteria</taxon>
        <taxon>Bacillati</taxon>
        <taxon>Actinomycetota</taxon>
        <taxon>Actinomycetes</taxon>
        <taxon>Glycomycetales</taxon>
        <taxon>Glycomycetaceae</taxon>
        <taxon>Stackebrandtia</taxon>
    </lineage>
</organism>
<dbReference type="SUPFAM" id="SSF55729">
    <property type="entry name" value="Acyl-CoA N-acyltransferases (Nat)"/>
    <property type="match status" value="1"/>
</dbReference>
<dbReference type="Proteomes" id="UP000321617">
    <property type="component" value="Unassembled WGS sequence"/>
</dbReference>
<evidence type="ECO:0000259" key="1">
    <source>
        <dbReference type="PROSITE" id="PS51186"/>
    </source>
</evidence>
<dbReference type="CDD" id="cd04301">
    <property type="entry name" value="NAT_SF"/>
    <property type="match status" value="1"/>
</dbReference>